<dbReference type="CDD" id="cd00146">
    <property type="entry name" value="PKD"/>
    <property type="match status" value="1"/>
</dbReference>
<reference evidence="19 20" key="1">
    <citation type="submission" date="2020-09" db="EMBL/GenBank/DDBJ databases">
        <title>Biosynthesis of the nuclear factor of activated T cells inhibitor NFAT-133 and its congeners in Streptomyces pactum.</title>
        <authorList>
            <person name="Zhou W."/>
            <person name="Posri P."/>
            <person name="Abugrain M.E."/>
            <person name="Weisberg A.J."/>
            <person name="Chang J.H."/>
            <person name="Mahmud T."/>
        </authorList>
    </citation>
    <scope>NUCLEOTIDE SEQUENCE [LARGE SCALE GENOMIC DNA]</scope>
    <source>
        <strain evidence="19 20">ATCC 27456</strain>
    </source>
</reference>
<organism evidence="19 20">
    <name type="scientific">Streptomyces pactum</name>
    <dbReference type="NCBI Taxonomy" id="68249"/>
    <lineage>
        <taxon>Bacteria</taxon>
        <taxon>Bacillati</taxon>
        <taxon>Actinomycetota</taxon>
        <taxon>Actinomycetes</taxon>
        <taxon>Kitasatosporales</taxon>
        <taxon>Streptomycetaceae</taxon>
        <taxon>Streptomyces</taxon>
    </lineage>
</organism>
<evidence type="ECO:0000256" key="14">
    <source>
        <dbReference type="ARBA" id="ARBA00023049"/>
    </source>
</evidence>
<keyword evidence="20" id="KW-1185">Reference proteome</keyword>
<evidence type="ECO:0000256" key="15">
    <source>
        <dbReference type="ARBA" id="ARBA00023145"/>
    </source>
</evidence>
<dbReference type="Gene3D" id="2.60.40.10">
    <property type="entry name" value="Immunoglobulins"/>
    <property type="match status" value="1"/>
</dbReference>
<dbReference type="Gene3D" id="1.10.390.20">
    <property type="match status" value="1"/>
</dbReference>
<keyword evidence="13" id="KW-0843">Virulence</keyword>
<dbReference type="InterPro" id="IPR035986">
    <property type="entry name" value="PKD_dom_sf"/>
</dbReference>
<keyword evidence="9 17" id="KW-0732">Signal</keyword>
<evidence type="ECO:0000259" key="18">
    <source>
        <dbReference type="PROSITE" id="PS50093"/>
    </source>
</evidence>
<dbReference type="InterPro" id="IPR013661">
    <property type="entry name" value="Peptidase_M9_N_dom"/>
</dbReference>
<dbReference type="Pfam" id="PF08453">
    <property type="entry name" value="Peptidase_M9_N"/>
    <property type="match status" value="1"/>
</dbReference>
<dbReference type="Proteomes" id="UP000807371">
    <property type="component" value="Unassembled WGS sequence"/>
</dbReference>
<keyword evidence="15" id="KW-0865">Zymogen</keyword>
<feature type="domain" description="PKD" evidence="18">
    <location>
        <begin position="672"/>
        <end position="759"/>
    </location>
</feature>
<evidence type="ECO:0000313" key="19">
    <source>
        <dbReference type="EMBL" id="MBH5338478.1"/>
    </source>
</evidence>
<feature type="chain" id="PRO_5046698404" description="microbial collagenase" evidence="17">
    <location>
        <begin position="38"/>
        <end position="869"/>
    </location>
</feature>
<evidence type="ECO:0000256" key="9">
    <source>
        <dbReference type="ARBA" id="ARBA00022729"/>
    </source>
</evidence>
<evidence type="ECO:0000256" key="16">
    <source>
        <dbReference type="SAM" id="MobiDB-lite"/>
    </source>
</evidence>
<evidence type="ECO:0000256" key="3">
    <source>
        <dbReference type="ARBA" id="ARBA00001947"/>
    </source>
</evidence>
<evidence type="ECO:0000256" key="17">
    <source>
        <dbReference type="SAM" id="SignalP"/>
    </source>
</evidence>
<accession>A0ABS0NTG9</accession>
<evidence type="ECO:0000256" key="13">
    <source>
        <dbReference type="ARBA" id="ARBA00023026"/>
    </source>
</evidence>
<evidence type="ECO:0000256" key="8">
    <source>
        <dbReference type="ARBA" id="ARBA00022723"/>
    </source>
</evidence>
<dbReference type="Pfam" id="PF01752">
    <property type="entry name" value="Peptidase_M9"/>
    <property type="match status" value="1"/>
</dbReference>
<dbReference type="SUPFAM" id="SSF49299">
    <property type="entry name" value="PKD domain"/>
    <property type="match status" value="1"/>
</dbReference>
<evidence type="ECO:0000256" key="1">
    <source>
        <dbReference type="ARBA" id="ARBA00000424"/>
    </source>
</evidence>
<dbReference type="Gene3D" id="2.60.120.380">
    <property type="match status" value="1"/>
</dbReference>
<keyword evidence="14" id="KW-0482">Metalloprotease</keyword>
<comment type="cofactor">
    <cofactor evidence="2">
        <name>Ca(2+)</name>
        <dbReference type="ChEBI" id="CHEBI:29108"/>
    </cofactor>
</comment>
<comment type="catalytic activity">
    <reaction evidence="1">
        <text>Digestion of native collagen in the triple helical region at Xaa-|-Gly bonds. With synthetic peptides, a preference is shown for Gly at P3 and P1', Pro and Ala at P2 and P2', and hydroxyproline, Ala or Arg at P3'.</text>
        <dbReference type="EC" id="3.4.24.3"/>
    </reaction>
</comment>
<evidence type="ECO:0000256" key="11">
    <source>
        <dbReference type="ARBA" id="ARBA00022833"/>
    </source>
</evidence>
<dbReference type="PANTHER" id="PTHR13062:SF9">
    <property type="entry name" value="MICROBIAL COLLAGENASE"/>
    <property type="match status" value="1"/>
</dbReference>
<name>A0ABS0NTG9_9ACTN</name>
<feature type="region of interest" description="Disordered" evidence="16">
    <location>
        <begin position="42"/>
        <end position="81"/>
    </location>
</feature>
<proteinExistence type="predicted"/>
<keyword evidence="6" id="KW-0964">Secreted</keyword>
<keyword evidence="10" id="KW-0378">Hydrolase</keyword>
<keyword evidence="12" id="KW-0106">Calcium</keyword>
<dbReference type="InterPro" id="IPR007280">
    <property type="entry name" value="Peptidase_C_arc/bac"/>
</dbReference>
<dbReference type="PROSITE" id="PS50093">
    <property type="entry name" value="PKD"/>
    <property type="match status" value="1"/>
</dbReference>
<dbReference type="Gene3D" id="3.40.30.160">
    <property type="entry name" value="Collagenase ColT, N-terminal domain"/>
    <property type="match status" value="1"/>
</dbReference>
<dbReference type="SMART" id="SM00089">
    <property type="entry name" value="PKD"/>
    <property type="match status" value="1"/>
</dbReference>
<evidence type="ECO:0000313" key="20">
    <source>
        <dbReference type="Proteomes" id="UP000807371"/>
    </source>
</evidence>
<evidence type="ECO:0000256" key="4">
    <source>
        <dbReference type="ARBA" id="ARBA00004613"/>
    </source>
</evidence>
<dbReference type="EC" id="3.4.24.3" evidence="5"/>
<keyword evidence="11" id="KW-0862">Zinc</keyword>
<comment type="subcellular location">
    <subcellularLocation>
        <location evidence="4">Secreted</location>
    </subcellularLocation>
</comment>
<feature type="region of interest" description="Disordered" evidence="16">
    <location>
        <begin position="94"/>
        <end position="117"/>
    </location>
</feature>
<dbReference type="InterPro" id="IPR022409">
    <property type="entry name" value="PKD/Chitinase_dom"/>
</dbReference>
<dbReference type="PRINTS" id="PR00931">
    <property type="entry name" value="MICOLLPTASE"/>
</dbReference>
<evidence type="ECO:0000256" key="10">
    <source>
        <dbReference type="ARBA" id="ARBA00022801"/>
    </source>
</evidence>
<dbReference type="EMBL" id="JACYXC010000001">
    <property type="protein sequence ID" value="MBH5338478.1"/>
    <property type="molecule type" value="Genomic_DNA"/>
</dbReference>
<keyword evidence="7" id="KW-0645">Protease</keyword>
<keyword evidence="8" id="KW-0479">Metal-binding</keyword>
<protein>
    <recommendedName>
        <fullName evidence="5">microbial collagenase</fullName>
        <ecNumber evidence="5">3.4.24.3</ecNumber>
    </recommendedName>
</protein>
<dbReference type="PANTHER" id="PTHR13062">
    <property type="entry name" value="COLLAGENASE"/>
    <property type="match status" value="1"/>
</dbReference>
<sequence length="869" mass="92872">MGGVVRKSLVRRRLGAALPLALTVVMGAGLLSQPAGAQTGTPVAAARAAAADDRHAGPPPAAQSATTESEHVTGAPLTPSALRPLAASKDALKKSYGEHGKQPVPATSEETTPNTAGKGAATAAAACNASDFTSRTGSALVQQIKASTTDCVNTLFNLTGSDAYHAFREAQMTTVAYALRDGSASYPGDSSTGMPQLVLYLRAGYYVHYYNAGTVGPYGSSLQTAIRSGLDAFFASPRSRDVSDANGETLAEAVTLIDSAEENARYIHVIERLLADYDSSWNSSRWMLNAANNVYTVTFRGHQVPAFVTAVQSDPGLIDSLYNFASRHIPLLGTGQSYLTSNAGRELGRFLQHPSLRSKVSPLAADLLKSSSITGTTAPLWVGVAEMTDYYDRTNCSSYGTCDLRTQLAKAVLPVTYNCGTSITIKAQQMTSGELSASCNSLRSQDAYFHNIVRDSGPVAGDGNDRIEVVVFDSSTDYQTYAGAMYGIDTNNGGMYLEGDPAAAGNQPRFIAYEAEWLRPDFQIWNLNHEYTHYLDGRYDMHGDFNANVTTPTIWWIEGFAEYVSYSYRGVPYTAAMTEAGRRTYALSTLFDTTYSHDTTRIYRWGYLATRYMIENHRADMDTVLGHYRTGNWSAARTYLTGTIGTRYDNDWYTWLAGCAAGDCGGGSNPPGNQAPTAAFTSSAQDLKVSFTDQSSDPDGTIASRSWTFGDGTTSTATNPTKTYSTAGTYTVKLVVTDDKGAASTATRTVTVTSGDGGTLTECTGTDSRELGKDCHRSNQSATTGNYAYLYLYVPAGTTQLKITTSGGTGDADLYHSSSGWPSTTSYTQRATGAGNDHTLTVNNPRAGANYISLYAVNGFSGVTISTRY</sequence>
<evidence type="ECO:0000256" key="6">
    <source>
        <dbReference type="ARBA" id="ARBA00022525"/>
    </source>
</evidence>
<feature type="signal peptide" evidence="17">
    <location>
        <begin position="1"/>
        <end position="37"/>
    </location>
</feature>
<dbReference type="InterPro" id="IPR002169">
    <property type="entry name" value="Peptidase_M9A/M9B"/>
</dbReference>
<evidence type="ECO:0000256" key="5">
    <source>
        <dbReference type="ARBA" id="ARBA00012653"/>
    </source>
</evidence>
<evidence type="ECO:0000256" key="12">
    <source>
        <dbReference type="ARBA" id="ARBA00022837"/>
    </source>
</evidence>
<comment type="cofactor">
    <cofactor evidence="3">
        <name>Zn(2+)</name>
        <dbReference type="ChEBI" id="CHEBI:29105"/>
    </cofactor>
</comment>
<dbReference type="InterPro" id="IPR013783">
    <property type="entry name" value="Ig-like_fold"/>
</dbReference>
<evidence type="ECO:0000256" key="7">
    <source>
        <dbReference type="ARBA" id="ARBA00022670"/>
    </source>
</evidence>
<dbReference type="InterPro" id="IPR000601">
    <property type="entry name" value="PKD_dom"/>
</dbReference>
<comment type="caution">
    <text evidence="19">The sequence shown here is derived from an EMBL/GenBank/DDBJ whole genome shotgun (WGS) entry which is preliminary data.</text>
</comment>
<dbReference type="Pfam" id="PF18911">
    <property type="entry name" value="PKD_4"/>
    <property type="match status" value="1"/>
</dbReference>
<gene>
    <name evidence="19" type="ORF">IHE55_28295</name>
</gene>
<dbReference type="Pfam" id="PF04151">
    <property type="entry name" value="PPC"/>
    <property type="match status" value="1"/>
</dbReference>
<evidence type="ECO:0000256" key="2">
    <source>
        <dbReference type="ARBA" id="ARBA00001913"/>
    </source>
</evidence>